<dbReference type="GO" id="GO:0003755">
    <property type="term" value="F:peptidyl-prolyl cis-trans isomerase activity"/>
    <property type="evidence" value="ECO:0007669"/>
    <property type="project" value="UniProtKB-KW"/>
</dbReference>
<feature type="region of interest" description="Disordered" evidence="7">
    <location>
        <begin position="1"/>
        <end position="20"/>
    </location>
</feature>
<gene>
    <name evidence="9" type="ORF">CPE01_24770</name>
</gene>
<dbReference type="InterPro" id="IPR001179">
    <property type="entry name" value="PPIase_FKBP_dom"/>
</dbReference>
<evidence type="ECO:0000256" key="2">
    <source>
        <dbReference type="ARBA" id="ARBA00006577"/>
    </source>
</evidence>
<feature type="compositionally biased region" description="Low complexity" evidence="7">
    <location>
        <begin position="54"/>
        <end position="69"/>
    </location>
</feature>
<evidence type="ECO:0000313" key="9">
    <source>
        <dbReference type="EMBL" id="GEK18744.1"/>
    </source>
</evidence>
<sequence length="344" mass="34866">MPGAPPLRLSPRPPESTVQSIVRRTTTRRLAAIALAASLALTLTACGDDSDGGASPTATATSTAEADPTAAATASAEDVAALEKVKVEGEPGTEPTITLPSTPFSVSAAVARVATDGDGDALAAGDIVEIQLTAVNGEDGKALGSTYADEATGTWTIKDDGSGIPALDDVLLTSHLGAQVVFALTSDDVTQVYVLEPIGKIDTRAAGTAVAPVEGLPTVTLADDGTPTVTAATGDAPTELTVQPLIEGTGKTVEAGDNVLVQYSGVLWDGTPFDSSWERSEPFTVSSIGQAQVIDGWNEGLVGQKVGSQVLLVVPPDKGYGDQESGSIPANSTLVFVVDILWAS</sequence>
<dbReference type="EC" id="5.2.1.8" evidence="3 6"/>
<dbReference type="InterPro" id="IPR046357">
    <property type="entry name" value="PPIase_dom_sf"/>
</dbReference>
<reference evidence="9 10" key="1">
    <citation type="submission" date="2019-07" db="EMBL/GenBank/DDBJ databases">
        <title>Whole genome shotgun sequence of Cellulomonas persica NBRC 101101.</title>
        <authorList>
            <person name="Hosoyama A."/>
            <person name="Uohara A."/>
            <person name="Ohji S."/>
            <person name="Ichikawa N."/>
        </authorList>
    </citation>
    <scope>NUCLEOTIDE SEQUENCE [LARGE SCALE GENOMIC DNA]</scope>
    <source>
        <strain evidence="9 10">NBRC 101101</strain>
    </source>
</reference>
<dbReference type="Gene3D" id="3.10.50.40">
    <property type="match status" value="1"/>
</dbReference>
<proteinExistence type="inferred from homology"/>
<dbReference type="Proteomes" id="UP000321386">
    <property type="component" value="Unassembled WGS sequence"/>
</dbReference>
<evidence type="ECO:0000313" key="10">
    <source>
        <dbReference type="Proteomes" id="UP000321386"/>
    </source>
</evidence>
<evidence type="ECO:0000256" key="1">
    <source>
        <dbReference type="ARBA" id="ARBA00000971"/>
    </source>
</evidence>
<keyword evidence="5 6" id="KW-0413">Isomerase</keyword>
<evidence type="ECO:0000256" key="3">
    <source>
        <dbReference type="ARBA" id="ARBA00013194"/>
    </source>
</evidence>
<dbReference type="PANTHER" id="PTHR43811">
    <property type="entry name" value="FKBP-TYPE PEPTIDYL-PROLYL CIS-TRANS ISOMERASE FKPA"/>
    <property type="match status" value="1"/>
</dbReference>
<dbReference type="PANTHER" id="PTHR43811:SF19">
    <property type="entry name" value="39 KDA FK506-BINDING NUCLEAR PROTEIN"/>
    <property type="match status" value="1"/>
</dbReference>
<evidence type="ECO:0000256" key="6">
    <source>
        <dbReference type="PROSITE-ProRule" id="PRU00277"/>
    </source>
</evidence>
<evidence type="ECO:0000256" key="7">
    <source>
        <dbReference type="SAM" id="MobiDB-lite"/>
    </source>
</evidence>
<keyword evidence="10" id="KW-1185">Reference proteome</keyword>
<keyword evidence="4 6" id="KW-0697">Rotamase</keyword>
<evidence type="ECO:0000256" key="5">
    <source>
        <dbReference type="ARBA" id="ARBA00023235"/>
    </source>
</evidence>
<dbReference type="Pfam" id="PF00254">
    <property type="entry name" value="FKBP_C"/>
    <property type="match status" value="1"/>
</dbReference>
<dbReference type="SUPFAM" id="SSF54534">
    <property type="entry name" value="FKBP-like"/>
    <property type="match status" value="2"/>
</dbReference>
<evidence type="ECO:0000256" key="4">
    <source>
        <dbReference type="ARBA" id="ARBA00023110"/>
    </source>
</evidence>
<feature type="domain" description="PPIase FKBP-type" evidence="8">
    <location>
        <begin position="256"/>
        <end position="344"/>
    </location>
</feature>
<dbReference type="PROSITE" id="PS50059">
    <property type="entry name" value="FKBP_PPIASE"/>
    <property type="match status" value="1"/>
</dbReference>
<comment type="similarity">
    <text evidence="2">Belongs to the FKBP-type PPIase family.</text>
</comment>
<feature type="compositionally biased region" description="Low complexity" evidence="7">
    <location>
        <begin position="1"/>
        <end position="10"/>
    </location>
</feature>
<name>A0A510UVM9_9CELL</name>
<organism evidence="9 10">
    <name type="scientific">Cellulomonas persica</name>
    <dbReference type="NCBI Taxonomy" id="76861"/>
    <lineage>
        <taxon>Bacteria</taxon>
        <taxon>Bacillati</taxon>
        <taxon>Actinomycetota</taxon>
        <taxon>Actinomycetes</taxon>
        <taxon>Micrococcales</taxon>
        <taxon>Cellulomonadaceae</taxon>
        <taxon>Cellulomonas</taxon>
    </lineage>
</organism>
<protein>
    <recommendedName>
        <fullName evidence="3 6">peptidylprolyl isomerase</fullName>
        <ecNumber evidence="3 6">5.2.1.8</ecNumber>
    </recommendedName>
</protein>
<feature type="region of interest" description="Disordered" evidence="7">
    <location>
        <begin position="49"/>
        <end position="69"/>
    </location>
</feature>
<comment type="catalytic activity">
    <reaction evidence="1 6">
        <text>[protein]-peptidylproline (omega=180) = [protein]-peptidylproline (omega=0)</text>
        <dbReference type="Rhea" id="RHEA:16237"/>
        <dbReference type="Rhea" id="RHEA-COMP:10747"/>
        <dbReference type="Rhea" id="RHEA-COMP:10748"/>
        <dbReference type="ChEBI" id="CHEBI:83833"/>
        <dbReference type="ChEBI" id="CHEBI:83834"/>
        <dbReference type="EC" id="5.2.1.8"/>
    </reaction>
</comment>
<dbReference type="AlphaFoldDB" id="A0A510UVM9"/>
<comment type="caution">
    <text evidence="9">The sequence shown here is derived from an EMBL/GenBank/DDBJ whole genome shotgun (WGS) entry which is preliminary data.</text>
</comment>
<dbReference type="EMBL" id="BJUA01000012">
    <property type="protein sequence ID" value="GEK18744.1"/>
    <property type="molecule type" value="Genomic_DNA"/>
</dbReference>
<evidence type="ECO:0000259" key="8">
    <source>
        <dbReference type="PROSITE" id="PS50059"/>
    </source>
</evidence>
<accession>A0A510UVM9</accession>